<dbReference type="PANTHER" id="PTHR41252:SF1">
    <property type="entry name" value="BLR2505 PROTEIN"/>
    <property type="match status" value="1"/>
</dbReference>
<dbReference type="OrthoDB" id="5176305at2"/>
<gene>
    <name evidence="2" type="ORF">DFR68_101456</name>
</gene>
<organism evidence="2 3">
    <name type="scientific">Nocardia mexicana</name>
    <dbReference type="NCBI Taxonomy" id="279262"/>
    <lineage>
        <taxon>Bacteria</taxon>
        <taxon>Bacillati</taxon>
        <taxon>Actinomycetota</taxon>
        <taxon>Actinomycetes</taxon>
        <taxon>Mycobacteriales</taxon>
        <taxon>Nocardiaceae</taxon>
        <taxon>Nocardia</taxon>
    </lineage>
</organism>
<evidence type="ECO:0000313" key="2">
    <source>
        <dbReference type="EMBL" id="RDI55622.1"/>
    </source>
</evidence>
<dbReference type="InterPro" id="IPR037401">
    <property type="entry name" value="SnoaL-like"/>
</dbReference>
<dbReference type="Proteomes" id="UP000255355">
    <property type="component" value="Unassembled WGS sequence"/>
</dbReference>
<accession>A0A370HF11</accession>
<evidence type="ECO:0000313" key="3">
    <source>
        <dbReference type="Proteomes" id="UP000255355"/>
    </source>
</evidence>
<proteinExistence type="predicted"/>
<dbReference type="InterPro" id="IPR032710">
    <property type="entry name" value="NTF2-like_dom_sf"/>
</dbReference>
<evidence type="ECO:0000259" key="1">
    <source>
        <dbReference type="Pfam" id="PF12680"/>
    </source>
</evidence>
<dbReference type="Pfam" id="PF12680">
    <property type="entry name" value="SnoaL_2"/>
    <property type="match status" value="1"/>
</dbReference>
<dbReference type="AlphaFoldDB" id="A0A370HF11"/>
<dbReference type="SUPFAM" id="SSF54427">
    <property type="entry name" value="NTF2-like"/>
    <property type="match status" value="1"/>
</dbReference>
<sequence>MSQQNLEIIGQVYRAFETRDFGVVPRLFDPDIEIRQTDELPWGGRYLGHDGAIAFFRKLLAVVDGQAVSEYMFPAGDRVVQVGRTKGVTVDGRVPYDVAEVHVWQLRGDKIVAFEAYIDTPAMLTTLGS</sequence>
<dbReference type="RefSeq" id="WP_084520278.1">
    <property type="nucleotide sequence ID" value="NZ_QQAZ01000001.1"/>
</dbReference>
<keyword evidence="3" id="KW-1185">Reference proteome</keyword>
<dbReference type="Gene3D" id="3.10.450.50">
    <property type="match status" value="1"/>
</dbReference>
<dbReference type="PANTHER" id="PTHR41252">
    <property type="entry name" value="BLR2505 PROTEIN"/>
    <property type="match status" value="1"/>
</dbReference>
<protein>
    <recommendedName>
        <fullName evidence="1">SnoaL-like domain-containing protein</fullName>
    </recommendedName>
</protein>
<dbReference type="EMBL" id="QQAZ01000001">
    <property type="protein sequence ID" value="RDI55622.1"/>
    <property type="molecule type" value="Genomic_DNA"/>
</dbReference>
<feature type="domain" description="SnoaL-like" evidence="1">
    <location>
        <begin position="11"/>
        <end position="113"/>
    </location>
</feature>
<reference evidence="2 3" key="1">
    <citation type="submission" date="2018-07" db="EMBL/GenBank/DDBJ databases">
        <title>Genomic Encyclopedia of Type Strains, Phase IV (KMG-IV): sequencing the most valuable type-strain genomes for metagenomic binning, comparative biology and taxonomic classification.</title>
        <authorList>
            <person name="Goeker M."/>
        </authorList>
    </citation>
    <scope>NUCLEOTIDE SEQUENCE [LARGE SCALE GENOMIC DNA]</scope>
    <source>
        <strain evidence="2 3">DSM 44952</strain>
    </source>
</reference>
<comment type="caution">
    <text evidence="2">The sequence shown here is derived from an EMBL/GenBank/DDBJ whole genome shotgun (WGS) entry which is preliminary data.</text>
</comment>
<name>A0A370HF11_9NOCA</name>